<proteinExistence type="predicted"/>
<dbReference type="AlphaFoldDB" id="A0A7V4E4M9"/>
<protein>
    <submittedName>
        <fullName evidence="1">Uncharacterized protein</fullName>
    </submittedName>
</protein>
<name>A0A7V4E4M9_UNCW3</name>
<dbReference type="EMBL" id="DTDJ01000008">
    <property type="protein sequence ID" value="HGL16841.1"/>
    <property type="molecule type" value="Genomic_DNA"/>
</dbReference>
<reference evidence="1" key="1">
    <citation type="journal article" date="2020" name="mSystems">
        <title>Genome- and Community-Level Interaction Insights into Carbon Utilization and Element Cycling Functions of Hydrothermarchaeota in Hydrothermal Sediment.</title>
        <authorList>
            <person name="Zhou Z."/>
            <person name="Liu Y."/>
            <person name="Xu W."/>
            <person name="Pan J."/>
            <person name="Luo Z.H."/>
            <person name="Li M."/>
        </authorList>
    </citation>
    <scope>NUCLEOTIDE SEQUENCE [LARGE SCALE GENOMIC DNA]</scope>
    <source>
        <strain evidence="1">SpSt-69</strain>
    </source>
</reference>
<accession>A0A7V4E4M9</accession>
<organism evidence="1">
    <name type="scientific">candidate division WOR-3 bacterium</name>
    <dbReference type="NCBI Taxonomy" id="2052148"/>
    <lineage>
        <taxon>Bacteria</taxon>
        <taxon>Bacteria division WOR-3</taxon>
    </lineage>
</organism>
<evidence type="ECO:0000313" key="1">
    <source>
        <dbReference type="EMBL" id="HGL16841.1"/>
    </source>
</evidence>
<sequence>METNPVECNPVVVLILKCTLEYPQKYGRLQKAEANKGWFETEGEESQLVADIKRWGEWVLKLAKGDRKILSAR</sequence>
<comment type="caution">
    <text evidence="1">The sequence shown here is derived from an EMBL/GenBank/DDBJ whole genome shotgun (WGS) entry which is preliminary data.</text>
</comment>
<gene>
    <name evidence="1" type="ORF">ENU66_00640</name>
</gene>